<evidence type="ECO:0000256" key="1">
    <source>
        <dbReference type="SAM" id="MobiDB-lite"/>
    </source>
</evidence>
<evidence type="ECO:0000313" key="3">
    <source>
        <dbReference type="Proteomes" id="UP000440578"/>
    </source>
</evidence>
<feature type="compositionally biased region" description="Low complexity" evidence="1">
    <location>
        <begin position="414"/>
        <end position="423"/>
    </location>
</feature>
<dbReference type="EMBL" id="VIIS01001399">
    <property type="protein sequence ID" value="KAF0298970.1"/>
    <property type="molecule type" value="Genomic_DNA"/>
</dbReference>
<dbReference type="OrthoDB" id="8186171at2759"/>
<name>A0A6A4W5J5_AMPAM</name>
<accession>A0A6A4W5J5</accession>
<evidence type="ECO:0000313" key="2">
    <source>
        <dbReference type="EMBL" id="KAF0298970.1"/>
    </source>
</evidence>
<dbReference type="AlphaFoldDB" id="A0A6A4W5J5"/>
<keyword evidence="3" id="KW-1185">Reference proteome</keyword>
<gene>
    <name evidence="2" type="ORF">FJT64_003673</name>
</gene>
<protein>
    <submittedName>
        <fullName evidence="2">Uncharacterized protein</fullName>
    </submittedName>
</protein>
<reference evidence="2 3" key="1">
    <citation type="submission" date="2019-07" db="EMBL/GenBank/DDBJ databases">
        <title>Draft genome assembly of a fouling barnacle, Amphibalanus amphitrite (Darwin, 1854): The first reference genome for Thecostraca.</title>
        <authorList>
            <person name="Kim W."/>
        </authorList>
    </citation>
    <scope>NUCLEOTIDE SEQUENCE [LARGE SCALE GENOMIC DNA]</scope>
    <source>
        <strain evidence="2">SNU_AA5</strain>
        <tissue evidence="2">Soma without cirri and trophi</tissue>
    </source>
</reference>
<dbReference type="Proteomes" id="UP000440578">
    <property type="component" value="Unassembled WGS sequence"/>
</dbReference>
<feature type="region of interest" description="Disordered" evidence="1">
    <location>
        <begin position="414"/>
        <end position="435"/>
    </location>
</feature>
<sequence length="572" mass="61560">MTGQLSTSGDSSVESGLLRTLCLQRLPQSARAALSLLPEATPLAELAEAADRFLEASRPTGAVSAVGANPSTANSTAPAATTGDGDLAAAISTLAAVISRLDTSHRRLEELSLTRWSPLRRGSRSSSPSRDEHSRTLLYLYAGAGADIVVEMAKRAYLWTTGLRAVQGQFATVIVGTEEFHPIVLPATHLGTRDPPLTHKLDTFERKDLVKYLLWLMTNYVPLLRDGRMAAHLHDDLSAWRRAAASLGMIRGRVIIWLSGNEAYDRQTGANRLADVPRGSLEDAIRAVLAAVRAVSTPVLLGALPRFFMDRLLPWEHTAAYLLDRKVCEAAEADELISLGKSLTKKLGKRHVLVDDCARWFGMMSFTYRQRVTIGHSTAITTAAFCLINFDDKKKAIRDVMMAVFGKEVLDSSSMRGQASRSSPGVSTRGYDYPDVHTSSNGGGSACATAAPDGAGAAPAAVPLDAGQLQQLVQELVQEALPSTSAACPETSAAGGPATHALPGAHDAAAPGLCTKNNLCAPKGIWKHCSQQHLHLRWLFIAEERRLERNQLLCLLLHHRLSNVSILPAEKL</sequence>
<organism evidence="2 3">
    <name type="scientific">Amphibalanus amphitrite</name>
    <name type="common">Striped barnacle</name>
    <name type="synonym">Balanus amphitrite</name>
    <dbReference type="NCBI Taxonomy" id="1232801"/>
    <lineage>
        <taxon>Eukaryota</taxon>
        <taxon>Metazoa</taxon>
        <taxon>Ecdysozoa</taxon>
        <taxon>Arthropoda</taxon>
        <taxon>Crustacea</taxon>
        <taxon>Multicrustacea</taxon>
        <taxon>Cirripedia</taxon>
        <taxon>Thoracica</taxon>
        <taxon>Thoracicalcarea</taxon>
        <taxon>Balanomorpha</taxon>
        <taxon>Balanoidea</taxon>
        <taxon>Balanidae</taxon>
        <taxon>Amphibalaninae</taxon>
        <taxon>Amphibalanus</taxon>
    </lineage>
</organism>
<dbReference type="Gene3D" id="1.10.10.2590">
    <property type="entry name" value="BEN domain"/>
    <property type="match status" value="1"/>
</dbReference>
<proteinExistence type="predicted"/>
<comment type="caution">
    <text evidence="2">The sequence shown here is derived from an EMBL/GenBank/DDBJ whole genome shotgun (WGS) entry which is preliminary data.</text>
</comment>